<dbReference type="InterPro" id="IPR009053">
    <property type="entry name" value="Prefoldin"/>
</dbReference>
<accession>F1LF22</accession>
<dbReference type="AlphaFoldDB" id="F1LF22"/>
<name>F1LF22_ASCSU</name>
<evidence type="ECO:0000256" key="5">
    <source>
        <dbReference type="SAM" id="Coils"/>
    </source>
</evidence>
<organism evidence="6">
    <name type="scientific">Ascaris suum</name>
    <name type="common">Pig roundworm</name>
    <name type="synonym">Ascaris lumbricoides</name>
    <dbReference type="NCBI Taxonomy" id="6253"/>
    <lineage>
        <taxon>Eukaryota</taxon>
        <taxon>Metazoa</taxon>
        <taxon>Ecdysozoa</taxon>
        <taxon>Nematoda</taxon>
        <taxon>Chromadorea</taxon>
        <taxon>Rhabditida</taxon>
        <taxon>Spirurina</taxon>
        <taxon>Ascaridomorpha</taxon>
        <taxon>Ascaridoidea</taxon>
        <taxon>Ascarididae</taxon>
        <taxon>Ascaris</taxon>
    </lineage>
</organism>
<dbReference type="GO" id="GO:0016272">
    <property type="term" value="C:prefoldin complex"/>
    <property type="evidence" value="ECO:0007669"/>
    <property type="project" value="InterPro"/>
</dbReference>
<dbReference type="SUPFAM" id="SSF46579">
    <property type="entry name" value="Prefoldin"/>
    <property type="match status" value="1"/>
</dbReference>
<reference evidence="6" key="1">
    <citation type="journal article" date="2011" name="Genome Res.">
        <title>Deep small RNA sequencing from the nematode Ascaris reveals conservation, functional diversification, and novel developmental profiles.</title>
        <authorList>
            <person name="Wang J."/>
            <person name="Czech B."/>
            <person name="Crunk A."/>
            <person name="Wallace A."/>
            <person name="Mitreva M."/>
            <person name="Hannon G.J."/>
            <person name="Davis R.E."/>
        </authorList>
    </citation>
    <scope>NUCLEOTIDE SEQUENCE</scope>
</reference>
<comment type="subunit">
    <text evidence="2">Heterohexamer of two PFD-alpha type and four PFD-beta type subunits.</text>
</comment>
<proteinExistence type="evidence at transcript level"/>
<dbReference type="CDD" id="cd23163">
    <property type="entry name" value="Prefoldin_2"/>
    <property type="match status" value="1"/>
</dbReference>
<dbReference type="GO" id="GO:0051082">
    <property type="term" value="F:unfolded protein binding"/>
    <property type="evidence" value="ECO:0007669"/>
    <property type="project" value="InterPro"/>
</dbReference>
<dbReference type="PANTHER" id="PTHR13303">
    <property type="entry name" value="PREFOLDIN SUBUNIT 2"/>
    <property type="match status" value="1"/>
</dbReference>
<dbReference type="FunFam" id="1.10.287.370:FF:000002">
    <property type="entry name" value="Prefoldin subunit 2"/>
    <property type="match status" value="1"/>
</dbReference>
<evidence type="ECO:0000256" key="4">
    <source>
        <dbReference type="ARBA" id="ARBA00024667"/>
    </source>
</evidence>
<comment type="function">
    <text evidence="4">Binds specifically to cytosolic chaperonin (c-CPN) and transfers target proteins to it. Binds to nascent polypeptide chain and promotes folding in an environment in which there are many competing pathways for nonnative proteins.</text>
</comment>
<feature type="coiled-coil region" evidence="5">
    <location>
        <begin position="7"/>
        <end position="47"/>
    </location>
</feature>
<dbReference type="InterPro" id="IPR027235">
    <property type="entry name" value="PFD2"/>
</dbReference>
<keyword evidence="3" id="KW-0143">Chaperone</keyword>
<evidence type="ECO:0000256" key="2">
    <source>
        <dbReference type="ARBA" id="ARBA00011695"/>
    </source>
</evidence>
<evidence type="ECO:0000256" key="1">
    <source>
        <dbReference type="ARBA" id="ARBA00008045"/>
    </source>
</evidence>
<sequence>MVISSIMSNINKELNEQQEIVEHFQKLREQQQDIAAEITKVDDESREHRRVIDMLKKLPDNKKCYRLIGGTLVEYEVKDVLPTLSDNVKNLEVVMTKLNEQLVAKGKEVNDYKEKHNIRFINEKEVSEMRKDGVGESATTSAAK</sequence>
<evidence type="ECO:0000256" key="3">
    <source>
        <dbReference type="ARBA" id="ARBA00023186"/>
    </source>
</evidence>
<keyword evidence="5" id="KW-0175">Coiled coil</keyword>
<evidence type="ECO:0000313" key="6">
    <source>
        <dbReference type="EMBL" id="ADY48726.1"/>
    </source>
</evidence>
<comment type="similarity">
    <text evidence="1">Belongs to the prefoldin subunit beta family.</text>
</comment>
<dbReference type="InterPro" id="IPR002777">
    <property type="entry name" value="PFD_beta-like"/>
</dbReference>
<dbReference type="Pfam" id="PF01920">
    <property type="entry name" value="Prefoldin_2"/>
    <property type="match status" value="1"/>
</dbReference>
<dbReference type="Gene3D" id="1.10.287.370">
    <property type="match status" value="1"/>
</dbReference>
<feature type="coiled-coil region" evidence="5">
    <location>
        <begin position="81"/>
        <end position="115"/>
    </location>
</feature>
<dbReference type="EMBL" id="JI182251">
    <property type="protein sequence ID" value="ADY48726.1"/>
    <property type="molecule type" value="mRNA"/>
</dbReference>
<dbReference type="GO" id="GO:0006457">
    <property type="term" value="P:protein folding"/>
    <property type="evidence" value="ECO:0007669"/>
    <property type="project" value="InterPro"/>
</dbReference>
<protein>
    <submittedName>
        <fullName evidence="6">Prefoldin subunit 2</fullName>
    </submittedName>
</protein>